<comment type="cofactor">
    <cofactor evidence="9">
        <name>Mg(2+)</name>
        <dbReference type="ChEBI" id="CHEBI:18420"/>
    </cofactor>
</comment>
<dbReference type="PRINTS" id="PR01020">
    <property type="entry name" value="LPSBIOSNTHSS"/>
</dbReference>
<feature type="binding site" evidence="9">
    <location>
        <position position="101"/>
    </location>
    <ligand>
        <name>ATP</name>
        <dbReference type="ChEBI" id="CHEBI:30616"/>
    </ligand>
</feature>
<accession>A0A2M8QF94</accession>
<evidence type="ECO:0000313" key="11">
    <source>
        <dbReference type="EMBL" id="PJF48469.1"/>
    </source>
</evidence>
<feature type="binding site" evidence="9">
    <location>
        <position position="76"/>
    </location>
    <ligand>
        <name>substrate</name>
    </ligand>
</feature>
<comment type="catalytic activity">
    <reaction evidence="8 9">
        <text>(R)-4'-phosphopantetheine + ATP + H(+) = 3'-dephospho-CoA + diphosphate</text>
        <dbReference type="Rhea" id="RHEA:19801"/>
        <dbReference type="ChEBI" id="CHEBI:15378"/>
        <dbReference type="ChEBI" id="CHEBI:30616"/>
        <dbReference type="ChEBI" id="CHEBI:33019"/>
        <dbReference type="ChEBI" id="CHEBI:57328"/>
        <dbReference type="ChEBI" id="CHEBI:61723"/>
        <dbReference type="EC" id="2.7.7.3"/>
    </reaction>
</comment>
<evidence type="ECO:0000259" key="10">
    <source>
        <dbReference type="Pfam" id="PF01467"/>
    </source>
</evidence>
<keyword evidence="2 9" id="KW-0808">Transferase</keyword>
<dbReference type="InterPro" id="IPR004821">
    <property type="entry name" value="Cyt_trans-like"/>
</dbReference>
<dbReference type="GO" id="GO:0015937">
    <property type="term" value="P:coenzyme A biosynthetic process"/>
    <property type="evidence" value="ECO:0007669"/>
    <property type="project" value="UniProtKB-UniRule"/>
</dbReference>
<dbReference type="Pfam" id="PF01467">
    <property type="entry name" value="CTP_transf_like"/>
    <property type="match status" value="1"/>
</dbReference>
<gene>
    <name evidence="9" type="primary">coaD</name>
    <name evidence="11" type="ORF">CUN48_03405</name>
</gene>
<evidence type="ECO:0000256" key="1">
    <source>
        <dbReference type="ARBA" id="ARBA00022490"/>
    </source>
</evidence>
<feature type="binding site" evidence="9">
    <location>
        <position position="41"/>
    </location>
    <ligand>
        <name>substrate</name>
    </ligand>
</feature>
<dbReference type="GO" id="GO:0005524">
    <property type="term" value="F:ATP binding"/>
    <property type="evidence" value="ECO:0007669"/>
    <property type="project" value="UniProtKB-KW"/>
</dbReference>
<evidence type="ECO:0000256" key="5">
    <source>
        <dbReference type="ARBA" id="ARBA00022840"/>
    </source>
</evidence>
<feature type="binding site" evidence="9">
    <location>
        <position position="17"/>
    </location>
    <ligand>
        <name>ATP</name>
        <dbReference type="ChEBI" id="CHEBI:30616"/>
    </ligand>
</feature>
<comment type="subunit">
    <text evidence="9">Homohexamer.</text>
</comment>
<keyword evidence="6 9" id="KW-0460">Magnesium</keyword>
<evidence type="ECO:0000256" key="4">
    <source>
        <dbReference type="ARBA" id="ARBA00022741"/>
    </source>
</evidence>
<reference evidence="11 12" key="1">
    <citation type="submission" date="2017-11" db="EMBL/GenBank/DDBJ databases">
        <title>Evolution of Phototrophy in the Chloroflexi Phylum Driven by Horizontal Gene Transfer.</title>
        <authorList>
            <person name="Ward L.M."/>
            <person name="Hemp J."/>
            <person name="Shih P.M."/>
            <person name="Mcglynn S.E."/>
            <person name="Fischer W."/>
        </authorList>
    </citation>
    <scope>NUCLEOTIDE SEQUENCE [LARGE SCALE GENOMIC DNA]</scope>
    <source>
        <strain evidence="11">JP3_7</strain>
    </source>
</reference>
<dbReference type="AlphaFoldDB" id="A0A2M8QF94"/>
<keyword evidence="3 9" id="KW-0548">Nucleotidyltransferase</keyword>
<dbReference type="InterPro" id="IPR014729">
    <property type="entry name" value="Rossmann-like_a/b/a_fold"/>
</dbReference>
<dbReference type="Proteomes" id="UP000230790">
    <property type="component" value="Unassembled WGS sequence"/>
</dbReference>
<comment type="pathway">
    <text evidence="9">Cofactor biosynthesis; coenzyme A biosynthesis; CoA from (R)-pantothenate: step 4/5.</text>
</comment>
<dbReference type="UniPathway" id="UPA00241">
    <property type="reaction ID" value="UER00355"/>
</dbReference>
<feature type="site" description="Transition state stabilizer" evidence="9">
    <location>
        <position position="17"/>
    </location>
</feature>
<dbReference type="NCBIfam" id="TIGR01510">
    <property type="entry name" value="coaD_prev_kdtB"/>
    <property type="match status" value="1"/>
</dbReference>
<dbReference type="EC" id="2.7.7.3" evidence="9"/>
<name>A0A2M8QF94_9CHLR</name>
<evidence type="ECO:0000256" key="8">
    <source>
        <dbReference type="ARBA" id="ARBA00029346"/>
    </source>
</evidence>
<evidence type="ECO:0000313" key="12">
    <source>
        <dbReference type="Proteomes" id="UP000230790"/>
    </source>
</evidence>
<comment type="caution">
    <text evidence="11">The sequence shown here is derived from an EMBL/GenBank/DDBJ whole genome shotgun (WGS) entry which is preliminary data.</text>
</comment>
<dbReference type="GO" id="GO:0004595">
    <property type="term" value="F:pantetheine-phosphate adenylyltransferase activity"/>
    <property type="evidence" value="ECO:0007669"/>
    <property type="project" value="UniProtKB-UniRule"/>
</dbReference>
<dbReference type="InterPro" id="IPR001980">
    <property type="entry name" value="PPAT"/>
</dbReference>
<evidence type="ECO:0000256" key="6">
    <source>
        <dbReference type="ARBA" id="ARBA00022842"/>
    </source>
</evidence>
<evidence type="ECO:0000256" key="9">
    <source>
        <dbReference type="HAMAP-Rule" id="MF_00151"/>
    </source>
</evidence>
<organism evidence="11 12">
    <name type="scientific">Candidatus Thermofonsia Clade 3 bacterium</name>
    <dbReference type="NCBI Taxonomy" id="2364212"/>
    <lineage>
        <taxon>Bacteria</taxon>
        <taxon>Bacillati</taxon>
        <taxon>Chloroflexota</taxon>
        <taxon>Candidatus Thermofontia</taxon>
        <taxon>Candidatus Thermofonsia Clade 3</taxon>
    </lineage>
</organism>
<dbReference type="PANTHER" id="PTHR21342">
    <property type="entry name" value="PHOSPHOPANTETHEINE ADENYLYLTRANSFERASE"/>
    <property type="match status" value="1"/>
</dbReference>
<dbReference type="NCBIfam" id="TIGR00125">
    <property type="entry name" value="cyt_tran_rel"/>
    <property type="match status" value="1"/>
</dbReference>
<keyword evidence="4 9" id="KW-0547">Nucleotide-binding</keyword>
<dbReference type="EMBL" id="PGTN01000014">
    <property type="protein sequence ID" value="PJF48469.1"/>
    <property type="molecule type" value="Genomic_DNA"/>
</dbReference>
<dbReference type="SUPFAM" id="SSF52374">
    <property type="entry name" value="Nucleotidylyl transferase"/>
    <property type="match status" value="1"/>
</dbReference>
<keyword evidence="5 9" id="KW-0067">ATP-binding</keyword>
<evidence type="ECO:0000256" key="2">
    <source>
        <dbReference type="ARBA" id="ARBA00022679"/>
    </source>
</evidence>
<dbReference type="CDD" id="cd02163">
    <property type="entry name" value="PPAT"/>
    <property type="match status" value="1"/>
</dbReference>
<keyword evidence="7 9" id="KW-0173">Coenzyme A biosynthesis</keyword>
<feature type="domain" description="Cytidyltransferase-like" evidence="10">
    <location>
        <begin position="5"/>
        <end position="136"/>
    </location>
</feature>
<feature type="binding site" evidence="9">
    <location>
        <begin position="91"/>
        <end position="93"/>
    </location>
    <ligand>
        <name>ATP</name>
        <dbReference type="ChEBI" id="CHEBI:30616"/>
    </ligand>
</feature>
<comment type="function">
    <text evidence="9">Reversibly transfers an adenylyl group from ATP to 4'-phosphopantetheine, yielding dephospho-CoA (dPCoA) and pyrophosphate.</text>
</comment>
<proteinExistence type="inferred from homology"/>
<feature type="binding site" evidence="9">
    <location>
        <position position="90"/>
    </location>
    <ligand>
        <name>substrate</name>
    </ligand>
</feature>
<evidence type="ECO:0000256" key="7">
    <source>
        <dbReference type="ARBA" id="ARBA00022993"/>
    </source>
</evidence>
<protein>
    <recommendedName>
        <fullName evidence="9">Phosphopantetheine adenylyltransferase</fullName>
        <ecNumber evidence="9">2.7.7.3</ecNumber>
    </recommendedName>
    <alternativeName>
        <fullName evidence="9">Dephospho-CoA pyrophosphorylase</fullName>
    </alternativeName>
    <alternativeName>
        <fullName evidence="9">Pantetheine-phosphate adenylyltransferase</fullName>
        <shortName evidence="9">PPAT</shortName>
    </alternativeName>
</protein>
<keyword evidence="1 9" id="KW-0963">Cytoplasm</keyword>
<feature type="binding site" evidence="9">
    <location>
        <begin position="126"/>
        <end position="132"/>
    </location>
    <ligand>
        <name>ATP</name>
        <dbReference type="ChEBI" id="CHEBI:30616"/>
    </ligand>
</feature>
<sequence length="162" mass="17937">MTIALYPGTFDPFHNGHLDIAQRALALFDELIIGVYDQPDKKLLFSHAERIALVDEVLREVGVDGRARVTGYSGLTVNFARQMGASVLIRGLRNSVDFNFELQQAQTNHWLAADIEVICLFANAPNHFLSATLIRQIATLGGDVTALVPDCVARALRRLKYT</sequence>
<dbReference type="HAMAP" id="MF_00151">
    <property type="entry name" value="PPAT_bact"/>
    <property type="match status" value="1"/>
</dbReference>
<comment type="similarity">
    <text evidence="9">Belongs to the bacterial CoaD family.</text>
</comment>
<evidence type="ECO:0000256" key="3">
    <source>
        <dbReference type="ARBA" id="ARBA00022695"/>
    </source>
</evidence>
<comment type="subcellular location">
    <subcellularLocation>
        <location evidence="9">Cytoplasm</location>
    </subcellularLocation>
</comment>
<feature type="binding site" evidence="9">
    <location>
        <begin position="9"/>
        <end position="10"/>
    </location>
    <ligand>
        <name>ATP</name>
        <dbReference type="ChEBI" id="CHEBI:30616"/>
    </ligand>
</feature>
<feature type="binding site" evidence="9">
    <location>
        <position position="9"/>
    </location>
    <ligand>
        <name>substrate</name>
    </ligand>
</feature>
<dbReference type="Gene3D" id="3.40.50.620">
    <property type="entry name" value="HUPs"/>
    <property type="match status" value="1"/>
</dbReference>
<dbReference type="PANTHER" id="PTHR21342:SF1">
    <property type="entry name" value="PHOSPHOPANTETHEINE ADENYLYLTRANSFERASE"/>
    <property type="match status" value="1"/>
</dbReference>
<dbReference type="GO" id="GO:0005737">
    <property type="term" value="C:cytoplasm"/>
    <property type="evidence" value="ECO:0007669"/>
    <property type="project" value="UniProtKB-SubCell"/>
</dbReference>